<feature type="compositionally biased region" description="Low complexity" evidence="8">
    <location>
        <begin position="408"/>
        <end position="427"/>
    </location>
</feature>
<feature type="compositionally biased region" description="Acidic residues" evidence="8">
    <location>
        <begin position="128"/>
        <end position="145"/>
    </location>
</feature>
<evidence type="ECO:0000256" key="4">
    <source>
        <dbReference type="ARBA" id="ARBA00022960"/>
    </source>
</evidence>
<feature type="compositionally biased region" description="Basic and acidic residues" evidence="8">
    <location>
        <begin position="238"/>
        <end position="249"/>
    </location>
</feature>
<evidence type="ECO:0000256" key="7">
    <source>
        <dbReference type="RuleBase" id="RU004016"/>
    </source>
</evidence>
<feature type="compositionally biased region" description="Basic and acidic residues" evidence="8">
    <location>
        <begin position="373"/>
        <end position="385"/>
    </location>
</feature>
<evidence type="ECO:0000256" key="5">
    <source>
        <dbReference type="ARBA" id="ARBA00022984"/>
    </source>
</evidence>
<keyword evidence="11" id="KW-1185">Reference proteome</keyword>
<evidence type="ECO:0000256" key="3">
    <source>
        <dbReference type="ARBA" id="ARBA00022801"/>
    </source>
</evidence>
<proteinExistence type="inferred from homology"/>
<dbReference type="PANTHER" id="PTHR21581:SF33">
    <property type="entry name" value="D-ALANYL-D-ALANINE CARBOXYPEPTIDASE DACB"/>
    <property type="match status" value="1"/>
</dbReference>
<comment type="similarity">
    <text evidence="1 7">Belongs to the peptidase S11 family.</text>
</comment>
<dbReference type="EMBL" id="JBHSFE010000011">
    <property type="protein sequence ID" value="MFC4609048.1"/>
    <property type="molecule type" value="Genomic_DNA"/>
</dbReference>
<keyword evidence="4" id="KW-0133">Cell shape</keyword>
<dbReference type="GO" id="GO:0016787">
    <property type="term" value="F:hydrolase activity"/>
    <property type="evidence" value="ECO:0007669"/>
    <property type="project" value="UniProtKB-KW"/>
</dbReference>
<keyword evidence="3 10" id="KW-0378">Hydrolase</keyword>
<evidence type="ECO:0000313" key="11">
    <source>
        <dbReference type="Proteomes" id="UP001595993"/>
    </source>
</evidence>
<dbReference type="PRINTS" id="PR00725">
    <property type="entry name" value="DADACBPTASE1"/>
</dbReference>
<feature type="region of interest" description="Disordered" evidence="8">
    <location>
        <begin position="1"/>
        <end position="549"/>
    </location>
</feature>
<accession>A0ABV9G426</accession>
<evidence type="ECO:0000259" key="9">
    <source>
        <dbReference type="Pfam" id="PF00768"/>
    </source>
</evidence>
<dbReference type="PANTHER" id="PTHR21581">
    <property type="entry name" value="D-ALANYL-D-ALANINE CARBOXYPEPTIDASE"/>
    <property type="match status" value="1"/>
</dbReference>
<sequence length="957" mass="96573">MTHGGGTVAGESPDKSEQRKSSGETAPGERDPRLTVFRASPGATAPGVDQPTAVFKLPASERSGGPGADQEAGADSRSGAGAGLEPDMGAGSKPRTEPRMEPGTKSGSVENDVRLRSAVAAWVAGADGDAEAGEQTESQAEDPEADAPGSVDASGGDGAAEDAADSVEPDAGGREDAPADDADADVVDASGDDVAAEDVPDSVEPDAGGREDAPADDADADVVDASDDGVAAEDVSDSVERGAEGREDAPGSVRDAVAGEQAESQAEDPEADAPGSVDASGGDGAAEDAADSVEPDAGGREDAPADDADADVVDASGDDSEAGPADASTGETGADIEDAPGDGTAAASSDGGPAATAPDDEAKATAGSAESAGVKDDAPSAKDTADAADAPADGTPAPSADKPRDRTAGSAESAPAKSEAAKPDASPDAQAKAAPTTSGSAEAKPSKPAVDQPTAAFKALRRPAVDQPTTALKVPPKPRPGASAEWSSTFVPLRTEAASTAAPAKPEAAPTPPASLTEAERTRQQPMPPLPPLDLLAELTNTPPPPQTPVRTVVRRIKIWTPLVVLLLIIFAVAQAFRPLPDAELALSAEPTFTFKGGQLALPWADEGQGAVEVEGVGSMGTYGAQKPAPIASIAKTMTAYVILKNHPIKGAEVGPKITVDQQAEDESKLGDESTAQISTGQQFTELQMLQLLMIPSGNNAARLLARWDAKSEAEFVKKMNDAAKELGMTNSTYTDPSGLKATTVSSPQDQLKLAKAVMQYDVFRKIVNTTFTTVPGIDGQIRNNNDRALLKEGVGGIKTGSSTPAGGNLLWSANVVVDGQVRRIVGITMGVQKAAILNDKLELAITHSIRVIEAAQAGVTSATVIKKGDVVGYVDDGLGGRTPVVATKEFKAVGWAGLKIEIELADGGRTIPHTAKAGTVVGQLSVGSGTGRVSAPVALQQDLAEPGLGAKLTRIG</sequence>
<evidence type="ECO:0000256" key="2">
    <source>
        <dbReference type="ARBA" id="ARBA00022729"/>
    </source>
</evidence>
<evidence type="ECO:0000256" key="1">
    <source>
        <dbReference type="ARBA" id="ARBA00007164"/>
    </source>
</evidence>
<feature type="compositionally biased region" description="Low complexity" evidence="8">
    <location>
        <begin position="118"/>
        <end position="127"/>
    </location>
</feature>
<protein>
    <submittedName>
        <fullName evidence="10">Serine hydrolase</fullName>
    </submittedName>
</protein>
<dbReference type="Gene3D" id="3.40.710.10">
    <property type="entry name" value="DD-peptidase/beta-lactamase superfamily"/>
    <property type="match status" value="1"/>
</dbReference>
<feature type="compositionally biased region" description="Acidic residues" evidence="8">
    <location>
        <begin position="285"/>
        <end position="294"/>
    </location>
</feature>
<dbReference type="RefSeq" id="WP_381195321.1">
    <property type="nucleotide sequence ID" value="NZ_JBHSFE010000011.1"/>
</dbReference>
<dbReference type="InterPro" id="IPR012338">
    <property type="entry name" value="Beta-lactam/transpept-like"/>
</dbReference>
<feature type="compositionally biased region" description="Acidic residues" evidence="8">
    <location>
        <begin position="178"/>
        <end position="204"/>
    </location>
</feature>
<keyword evidence="6" id="KW-0961">Cell wall biogenesis/degradation</keyword>
<keyword evidence="2" id="KW-0732">Signal</keyword>
<feature type="compositionally biased region" description="Low complexity" evidence="8">
    <location>
        <begin position="341"/>
        <end position="357"/>
    </location>
</feature>
<gene>
    <name evidence="10" type="ORF">ACFO9E_14665</name>
</gene>
<keyword evidence="5" id="KW-0573">Peptidoglycan synthesis</keyword>
<feature type="compositionally biased region" description="Basic and acidic residues" evidence="8">
    <location>
        <begin position="12"/>
        <end position="33"/>
    </location>
</feature>
<reference evidence="11" key="1">
    <citation type="journal article" date="2019" name="Int. J. Syst. Evol. Microbiol.">
        <title>The Global Catalogue of Microorganisms (GCM) 10K type strain sequencing project: providing services to taxonomists for standard genome sequencing and annotation.</title>
        <authorList>
            <consortium name="The Broad Institute Genomics Platform"/>
            <consortium name="The Broad Institute Genome Sequencing Center for Infectious Disease"/>
            <person name="Wu L."/>
            <person name="Ma J."/>
        </authorList>
    </citation>
    <scope>NUCLEOTIDE SEQUENCE [LARGE SCALE GENOMIC DNA]</scope>
    <source>
        <strain evidence="11">CGMCC 4.7139</strain>
    </source>
</reference>
<feature type="compositionally biased region" description="Acidic residues" evidence="8">
    <location>
        <begin position="159"/>
        <end position="168"/>
    </location>
</feature>
<evidence type="ECO:0000313" key="10">
    <source>
        <dbReference type="EMBL" id="MFC4609048.1"/>
    </source>
</evidence>
<dbReference type="Proteomes" id="UP001595993">
    <property type="component" value="Unassembled WGS sequence"/>
</dbReference>
<feature type="compositionally biased region" description="Low complexity" evidence="8">
    <location>
        <begin position="387"/>
        <end position="400"/>
    </location>
</feature>
<feature type="compositionally biased region" description="Low complexity" evidence="8">
    <location>
        <begin position="496"/>
        <end position="508"/>
    </location>
</feature>
<dbReference type="InterPro" id="IPR001967">
    <property type="entry name" value="Peptidase_S11_N"/>
</dbReference>
<feature type="domain" description="Peptidase S11 D-alanyl-D-alanine carboxypeptidase A N-terminal" evidence="9">
    <location>
        <begin position="626"/>
        <end position="815"/>
    </location>
</feature>
<organism evidence="10 11">
    <name type="scientific">Streptomyces maoxianensis</name>
    <dbReference type="NCBI Taxonomy" id="1459942"/>
    <lineage>
        <taxon>Bacteria</taxon>
        <taxon>Bacillati</taxon>
        <taxon>Actinomycetota</taxon>
        <taxon>Actinomycetes</taxon>
        <taxon>Kitasatosporales</taxon>
        <taxon>Streptomycetaceae</taxon>
        <taxon>Streptomyces</taxon>
    </lineage>
</organism>
<feature type="compositionally biased region" description="Acidic residues" evidence="8">
    <location>
        <begin position="214"/>
        <end position="237"/>
    </location>
</feature>
<feature type="compositionally biased region" description="Acidic residues" evidence="8">
    <location>
        <begin position="304"/>
        <end position="321"/>
    </location>
</feature>
<evidence type="ECO:0000256" key="6">
    <source>
        <dbReference type="ARBA" id="ARBA00023316"/>
    </source>
</evidence>
<dbReference type="Pfam" id="PF00768">
    <property type="entry name" value="Peptidase_S11"/>
    <property type="match status" value="1"/>
</dbReference>
<dbReference type="SUPFAM" id="SSF56601">
    <property type="entry name" value="beta-lactamase/transpeptidase-like"/>
    <property type="match status" value="1"/>
</dbReference>
<dbReference type="InterPro" id="IPR018044">
    <property type="entry name" value="Peptidase_S11"/>
</dbReference>
<evidence type="ECO:0000256" key="8">
    <source>
        <dbReference type="SAM" id="MobiDB-lite"/>
    </source>
</evidence>
<name>A0ABV9G426_9ACTN</name>
<comment type="caution">
    <text evidence="10">The sequence shown here is derived from an EMBL/GenBank/DDBJ whole genome shotgun (WGS) entry which is preliminary data.</text>
</comment>